<evidence type="ECO:0000256" key="2">
    <source>
        <dbReference type="ARBA" id="ARBA00022801"/>
    </source>
</evidence>
<keyword evidence="3" id="KW-0068">Autocatalytic cleavage</keyword>
<dbReference type="GO" id="GO:0006508">
    <property type="term" value="P:proteolysis"/>
    <property type="evidence" value="ECO:0007669"/>
    <property type="project" value="UniProtKB-KW"/>
</dbReference>
<evidence type="ECO:0000256" key="1">
    <source>
        <dbReference type="ARBA" id="ARBA00022670"/>
    </source>
</evidence>
<proteinExistence type="predicted"/>
<organism evidence="8 9">
    <name type="scientific">Psychroflexus salis</name>
    <dbReference type="NCBI Taxonomy" id="1526574"/>
    <lineage>
        <taxon>Bacteria</taxon>
        <taxon>Pseudomonadati</taxon>
        <taxon>Bacteroidota</taxon>
        <taxon>Flavobacteriia</taxon>
        <taxon>Flavobacteriales</taxon>
        <taxon>Flavobacteriaceae</taxon>
        <taxon>Psychroflexus</taxon>
    </lineage>
</organism>
<name>A0A916ZL81_9FLAO</name>
<dbReference type="SUPFAM" id="SSF56235">
    <property type="entry name" value="N-terminal nucleophile aminohydrolases (Ntn hydrolases)"/>
    <property type="match status" value="1"/>
</dbReference>
<comment type="caution">
    <text evidence="8">The sequence shown here is derived from an EMBL/GenBank/DDBJ whole genome shotgun (WGS) entry which is preliminary data.</text>
</comment>
<accession>A0A916ZL81</accession>
<feature type="binding site" evidence="6">
    <location>
        <begin position="270"/>
        <end position="273"/>
    </location>
    <ligand>
        <name>substrate</name>
    </ligand>
</feature>
<keyword evidence="2" id="KW-0378">Hydrolase</keyword>
<dbReference type="Pfam" id="PF01112">
    <property type="entry name" value="Asparaginase_2"/>
    <property type="match status" value="1"/>
</dbReference>
<protein>
    <recommendedName>
        <fullName evidence="4">Isoaspartyl peptidase</fullName>
    </recommendedName>
</protein>
<reference evidence="8 9" key="1">
    <citation type="journal article" date="2014" name="Int. J. Syst. Evol. Microbiol.">
        <title>Complete genome sequence of Corynebacterium casei LMG S-19264T (=DSM 44701T), isolated from a smear-ripened cheese.</title>
        <authorList>
            <consortium name="US DOE Joint Genome Institute (JGI-PGF)"/>
            <person name="Walter F."/>
            <person name="Albersmeier A."/>
            <person name="Kalinowski J."/>
            <person name="Ruckert C."/>
        </authorList>
    </citation>
    <scope>NUCLEOTIDE SEQUENCE [LARGE SCALE GENOMIC DNA]</scope>
    <source>
        <strain evidence="8 9">CGMCC 1.12925</strain>
    </source>
</reference>
<dbReference type="Proteomes" id="UP000599688">
    <property type="component" value="Unassembled WGS sequence"/>
</dbReference>
<dbReference type="Gene3D" id="3.60.20.30">
    <property type="entry name" value="(Glycosyl)asparaginase"/>
    <property type="match status" value="1"/>
</dbReference>
<dbReference type="RefSeq" id="WP_188404791.1">
    <property type="nucleotide sequence ID" value="NZ_BMGL01000001.1"/>
</dbReference>
<feature type="active site" description="Nucleophile" evidence="5">
    <location>
        <position position="219"/>
    </location>
</feature>
<dbReference type="EMBL" id="BMGL01000001">
    <property type="protein sequence ID" value="GGE03016.1"/>
    <property type="molecule type" value="Genomic_DNA"/>
</dbReference>
<dbReference type="GO" id="GO:0008233">
    <property type="term" value="F:peptidase activity"/>
    <property type="evidence" value="ECO:0007669"/>
    <property type="project" value="UniProtKB-KW"/>
</dbReference>
<evidence type="ECO:0000256" key="7">
    <source>
        <dbReference type="PIRSR" id="PIRSR600246-3"/>
    </source>
</evidence>
<dbReference type="CDD" id="cd04701">
    <property type="entry name" value="Asparaginase_2"/>
    <property type="match status" value="1"/>
</dbReference>
<keyword evidence="1" id="KW-0645">Protease</keyword>
<dbReference type="GO" id="GO:0016811">
    <property type="term" value="F:hydrolase activity, acting on carbon-nitrogen (but not peptide) bonds, in linear amides"/>
    <property type="evidence" value="ECO:0007669"/>
    <property type="project" value="UniProtKB-ARBA"/>
</dbReference>
<dbReference type="PROSITE" id="PS51257">
    <property type="entry name" value="PROKAR_LIPOPROTEIN"/>
    <property type="match status" value="1"/>
</dbReference>
<gene>
    <name evidence="8" type="primary">iaaA</name>
    <name evidence="8" type="ORF">GCM10010831_00920</name>
</gene>
<evidence type="ECO:0000256" key="5">
    <source>
        <dbReference type="PIRSR" id="PIRSR600246-1"/>
    </source>
</evidence>
<dbReference type="PANTHER" id="PTHR10188">
    <property type="entry name" value="L-ASPARAGINASE"/>
    <property type="match status" value="1"/>
</dbReference>
<evidence type="ECO:0000313" key="8">
    <source>
        <dbReference type="EMBL" id="GGE03016.1"/>
    </source>
</evidence>
<dbReference type="PANTHER" id="PTHR10188:SF6">
    <property type="entry name" value="N(4)-(BETA-N-ACETYLGLUCOSAMINYL)-L-ASPARAGINASE"/>
    <property type="match status" value="1"/>
</dbReference>
<evidence type="ECO:0000313" key="9">
    <source>
        <dbReference type="Proteomes" id="UP000599688"/>
    </source>
</evidence>
<dbReference type="InterPro" id="IPR029055">
    <property type="entry name" value="Ntn_hydrolases_N"/>
</dbReference>
<evidence type="ECO:0000256" key="3">
    <source>
        <dbReference type="ARBA" id="ARBA00022813"/>
    </source>
</evidence>
<evidence type="ECO:0000256" key="6">
    <source>
        <dbReference type="PIRSR" id="PIRSR600246-2"/>
    </source>
</evidence>
<keyword evidence="9" id="KW-1185">Reference proteome</keyword>
<sequence length="354" mass="38438">MKSVYLFLTFGFLFFSCVEQQKDVQNQIINQQETVDELKQQPAKFGIALHGGAGVIRKVNMSDSLQKMYELKLEEAIRVGHEILASGGKAEEAVMHTINILEDSPLFNSGKGAVFNADGINELDASIMHGGSLNAGAVASVTRVKNPINLAFKVMENSEHVLLSGEGAEVFAKMQGIELVENEYFHTDGKKASLQRSKESEQTAFYFKDELLQNNKYGTVGCVALDQEGNLVAGTSTGGMTNKKYGRIGDSPIIGAGTYANNLTCAISATGHGEFFIRNVVAYDISALMQYQNLSLEQASKIVIQEKLSNLGGRGGIVGIDHLGNVVMEFNTPGMYRAQMNADGELKIGMFQQN</sequence>
<feature type="binding site" evidence="6">
    <location>
        <begin position="247"/>
        <end position="250"/>
    </location>
    <ligand>
        <name>substrate</name>
    </ligand>
</feature>
<feature type="site" description="Cleavage; by autolysis" evidence="7">
    <location>
        <begin position="218"/>
        <end position="219"/>
    </location>
</feature>
<dbReference type="AlphaFoldDB" id="A0A916ZL81"/>
<dbReference type="InterPro" id="IPR000246">
    <property type="entry name" value="Peptidase_T2"/>
</dbReference>
<dbReference type="FunFam" id="3.60.20.30:FF:000001">
    <property type="entry name" value="Isoaspartyl peptidase/L-asparaginase"/>
    <property type="match status" value="1"/>
</dbReference>
<evidence type="ECO:0000256" key="4">
    <source>
        <dbReference type="ARBA" id="ARBA00069124"/>
    </source>
</evidence>